<dbReference type="RefSeq" id="WP_022862482.1">
    <property type="nucleotide sequence ID" value="NZ_ATVG01000002.1"/>
</dbReference>
<dbReference type="Proteomes" id="UP001220064">
    <property type="component" value="Chromosome"/>
</dbReference>
<feature type="domain" description="Plastocyanin-like" evidence="5">
    <location>
        <begin position="252"/>
        <end position="357"/>
    </location>
</feature>
<evidence type="ECO:0000313" key="6">
    <source>
        <dbReference type="EMBL" id="WCZ32323.1"/>
    </source>
</evidence>
<evidence type="ECO:0000256" key="4">
    <source>
        <dbReference type="SAM" id="Phobius"/>
    </source>
</evidence>
<evidence type="ECO:0000256" key="2">
    <source>
        <dbReference type="ARBA" id="ARBA00023008"/>
    </source>
</evidence>
<feature type="region of interest" description="Disordered" evidence="3">
    <location>
        <begin position="1"/>
        <end position="51"/>
    </location>
</feature>
<evidence type="ECO:0000313" key="7">
    <source>
        <dbReference type="Proteomes" id="UP001220064"/>
    </source>
</evidence>
<keyword evidence="4" id="KW-0812">Transmembrane</keyword>
<feature type="compositionally biased region" description="Low complexity" evidence="3">
    <location>
        <begin position="87"/>
        <end position="108"/>
    </location>
</feature>
<dbReference type="Pfam" id="PF07732">
    <property type="entry name" value="Cu-oxidase_3"/>
    <property type="match status" value="1"/>
</dbReference>
<organism evidence="6 7">
    <name type="scientific">Corynebacterium massiliense DSM 45435</name>
    <dbReference type="NCBI Taxonomy" id="1121364"/>
    <lineage>
        <taxon>Bacteria</taxon>
        <taxon>Bacillati</taxon>
        <taxon>Actinomycetota</taxon>
        <taxon>Actinomycetes</taxon>
        <taxon>Mycobacteriales</taxon>
        <taxon>Corynebacteriaceae</taxon>
        <taxon>Corynebacterium</taxon>
    </lineage>
</organism>
<evidence type="ECO:0000256" key="1">
    <source>
        <dbReference type="ARBA" id="ARBA00022723"/>
    </source>
</evidence>
<keyword evidence="6" id="KW-0560">Oxidoreductase</keyword>
<evidence type="ECO:0000259" key="5">
    <source>
        <dbReference type="Pfam" id="PF07732"/>
    </source>
</evidence>
<name>A0ABY7U9A5_9CORY</name>
<keyword evidence="2" id="KW-0186">Copper</keyword>
<keyword evidence="4" id="KW-1133">Transmembrane helix</keyword>
<feature type="transmembrane region" description="Helical" evidence="4">
    <location>
        <begin position="57"/>
        <end position="81"/>
    </location>
</feature>
<dbReference type="InterPro" id="IPR011707">
    <property type="entry name" value="Cu-oxidase-like_N"/>
</dbReference>
<dbReference type="EC" id="1.7.2.1" evidence="6"/>
<evidence type="ECO:0000256" key="3">
    <source>
        <dbReference type="SAM" id="MobiDB-lite"/>
    </source>
</evidence>
<feature type="compositionally biased region" description="Basic and acidic residues" evidence="3">
    <location>
        <begin position="1"/>
        <end position="23"/>
    </location>
</feature>
<dbReference type="GO" id="GO:0050421">
    <property type="term" value="F:nitrite reductase (NO-forming) activity"/>
    <property type="evidence" value="ECO:0007669"/>
    <property type="project" value="UniProtKB-EC"/>
</dbReference>
<feature type="region of interest" description="Disordered" evidence="3">
    <location>
        <begin position="87"/>
        <end position="111"/>
    </location>
</feature>
<dbReference type="PANTHER" id="PTHR38439:SF3">
    <property type="entry name" value="COPPER-RESISTANT CUPROPROTEIN COPI"/>
    <property type="match status" value="1"/>
</dbReference>
<proteinExistence type="predicted"/>
<sequence>MDTPHPEPNRKAQAEKAQAEKAPAEGVTPHTARRAPAPDVSEVEGSAAPTNKGGNQLWSWIVVIVAVVLVALLALASTLGWGPFGKSGSVSSDDSAASAGSDSGSASAQTVTKEVTVDGMAFVPNRIEVPRGAHLVINFKNTGDQAHDLKIGGQETGRVKAGESASVDVGTVDKDMQGWCTIAGHKMQGMTLDVVASDTAGASGDVSQGGGTGAGAVTPADLTADPGEGFEAFDPTLKPAPDGDLHEYDWEITSETREVAPGKEQKRWLFNGQAPGPVLRGRVGDTFRLHLKNSSDEAQSFDFTGGHIDGDTVVEPGDEKTVEFTAHHAGAWIYRSITEPQALNTANGLFGAVLVDDSLPDVDKEIGLVGSEVYLADDADSGADSGANADRVARGEADLWAFNAYPAQYLHDPIEVKKGETVRMWVLNAGPGDPLTFGIDGAVFDRVYVDGRSELGENRAAHALTLGPSQGGYVEVTFNKPGTYTFGNQSPAQADMGQRGTILVR</sequence>
<dbReference type="InterPro" id="IPR008972">
    <property type="entry name" value="Cupredoxin"/>
</dbReference>
<gene>
    <name evidence="6" type="primary">aniA</name>
    <name evidence="6" type="ORF">CMASS_04365</name>
</gene>
<keyword evidence="1" id="KW-0479">Metal-binding</keyword>
<dbReference type="Gene3D" id="2.60.40.420">
    <property type="entry name" value="Cupredoxins - blue copper proteins"/>
    <property type="match status" value="3"/>
</dbReference>
<dbReference type="SUPFAM" id="SSF49503">
    <property type="entry name" value="Cupredoxins"/>
    <property type="match status" value="3"/>
</dbReference>
<dbReference type="InterPro" id="IPR050845">
    <property type="entry name" value="Cu-binding_ET"/>
</dbReference>
<dbReference type="PANTHER" id="PTHR38439">
    <property type="entry name" value="AURACYANIN-B"/>
    <property type="match status" value="1"/>
</dbReference>
<accession>A0ABY7U9A5</accession>
<keyword evidence="4" id="KW-0472">Membrane</keyword>
<protein>
    <submittedName>
        <fullName evidence="6">Copper-containing nitrite reductase</fullName>
        <ecNumber evidence="6">1.7.2.1</ecNumber>
    </submittedName>
</protein>
<dbReference type="EMBL" id="CP063189">
    <property type="protein sequence ID" value="WCZ32323.1"/>
    <property type="molecule type" value="Genomic_DNA"/>
</dbReference>
<reference evidence="6 7" key="1">
    <citation type="submission" date="2020-10" db="EMBL/GenBank/DDBJ databases">
        <title>Complete genome sequence of Corynebacterium massiliense DSM 45435, type strain of Corynebacterium massiliense.</title>
        <authorList>
            <person name="Busche T."/>
            <person name="Kalinowski J."/>
            <person name="Ruckert C."/>
        </authorList>
    </citation>
    <scope>NUCLEOTIDE SEQUENCE [LARGE SCALE GENOMIC DNA]</scope>
    <source>
        <strain evidence="6 7">DSM 45435</strain>
    </source>
</reference>
<keyword evidence="7" id="KW-1185">Reference proteome</keyword>